<dbReference type="Proteomes" id="UP001153331">
    <property type="component" value="Unassembled WGS sequence"/>
</dbReference>
<keyword evidence="2" id="KW-1185">Reference proteome</keyword>
<organism evidence="1 2">
    <name type="scientific">Boeremia exigua</name>
    <dbReference type="NCBI Taxonomy" id="749465"/>
    <lineage>
        <taxon>Eukaryota</taxon>
        <taxon>Fungi</taxon>
        <taxon>Dikarya</taxon>
        <taxon>Ascomycota</taxon>
        <taxon>Pezizomycotina</taxon>
        <taxon>Dothideomycetes</taxon>
        <taxon>Pleosporomycetidae</taxon>
        <taxon>Pleosporales</taxon>
        <taxon>Pleosporineae</taxon>
        <taxon>Didymellaceae</taxon>
        <taxon>Boeremia</taxon>
    </lineage>
</organism>
<gene>
    <name evidence="1" type="ORF">OPT61_g10490</name>
</gene>
<proteinExistence type="predicted"/>
<evidence type="ECO:0000313" key="1">
    <source>
        <dbReference type="EMBL" id="KAJ8104925.1"/>
    </source>
</evidence>
<dbReference type="EMBL" id="JAPHNI010001736">
    <property type="protein sequence ID" value="KAJ8104925.1"/>
    <property type="molecule type" value="Genomic_DNA"/>
</dbReference>
<name>A0ACC2HPU0_9PLEO</name>
<sequence>MYDGDKGEDQGSSPAARLVRVRENVPLQPNSITVIKIPPQGEVGPWPFMKPFQRRFAVTWRGNAVNACSRRKVERESKTKG</sequence>
<accession>A0ACC2HPU0</accession>
<protein>
    <submittedName>
        <fullName evidence="1">Uncharacterized protein</fullName>
    </submittedName>
</protein>
<evidence type="ECO:0000313" key="2">
    <source>
        <dbReference type="Proteomes" id="UP001153331"/>
    </source>
</evidence>
<comment type="caution">
    <text evidence="1">The sequence shown here is derived from an EMBL/GenBank/DDBJ whole genome shotgun (WGS) entry which is preliminary data.</text>
</comment>
<reference evidence="1" key="1">
    <citation type="submission" date="2022-11" db="EMBL/GenBank/DDBJ databases">
        <title>Genome Sequence of Boeremia exigua.</title>
        <authorList>
            <person name="Buettner E."/>
        </authorList>
    </citation>
    <scope>NUCLEOTIDE SEQUENCE</scope>
    <source>
        <strain evidence="1">CU02</strain>
    </source>
</reference>